<dbReference type="AlphaFoldDB" id="A0A3A8J8U4"/>
<keyword evidence="1 2" id="KW-0238">DNA-binding</keyword>
<protein>
    <submittedName>
        <fullName evidence="4">TetR/AcrR family transcriptional regulator</fullName>
    </submittedName>
</protein>
<organism evidence="4 5">
    <name type="scientific">Corallococcus terminator</name>
    <dbReference type="NCBI Taxonomy" id="2316733"/>
    <lineage>
        <taxon>Bacteria</taxon>
        <taxon>Pseudomonadati</taxon>
        <taxon>Myxococcota</taxon>
        <taxon>Myxococcia</taxon>
        <taxon>Myxococcales</taxon>
        <taxon>Cystobacterineae</taxon>
        <taxon>Myxococcaceae</taxon>
        <taxon>Corallococcus</taxon>
    </lineage>
</organism>
<evidence type="ECO:0000313" key="5">
    <source>
        <dbReference type="Proteomes" id="UP000268094"/>
    </source>
</evidence>
<dbReference type="OrthoDB" id="9790413at2"/>
<dbReference type="PRINTS" id="PR00455">
    <property type="entry name" value="HTHTETR"/>
</dbReference>
<gene>
    <name evidence="4" type="ORF">D7V88_16990</name>
</gene>
<dbReference type="SUPFAM" id="SSF46689">
    <property type="entry name" value="Homeodomain-like"/>
    <property type="match status" value="1"/>
</dbReference>
<proteinExistence type="predicted"/>
<dbReference type="PROSITE" id="PS50977">
    <property type="entry name" value="HTH_TETR_2"/>
    <property type="match status" value="1"/>
</dbReference>
<evidence type="ECO:0000256" key="2">
    <source>
        <dbReference type="PROSITE-ProRule" id="PRU00335"/>
    </source>
</evidence>
<dbReference type="InterPro" id="IPR041467">
    <property type="entry name" value="Sco4008_C"/>
</dbReference>
<sequence length="195" mass="21258">MAGDAQKTRQRLLEAAAAEFSERGIAGARVDRIAASAGCNKALIYSYFGSKEQLFDAVFEAHVAEVAQETPIDASDLPAYAGKLFDGFQVRPQVLRLATWYELEHGPEAGIPERVLKNNQHKVAAITRAQREGTVTKHFAADELLALVLALAKTWSFPLSYCAGPTTPSPAEVRRRRRSVVEAVRLLVTPVSLSP</sequence>
<dbReference type="InterPro" id="IPR050109">
    <property type="entry name" value="HTH-type_TetR-like_transc_reg"/>
</dbReference>
<dbReference type="Gene3D" id="1.10.357.10">
    <property type="entry name" value="Tetracycline Repressor, domain 2"/>
    <property type="match status" value="1"/>
</dbReference>
<evidence type="ECO:0000256" key="1">
    <source>
        <dbReference type="ARBA" id="ARBA00023125"/>
    </source>
</evidence>
<dbReference type="PANTHER" id="PTHR30328:SF54">
    <property type="entry name" value="HTH-TYPE TRANSCRIPTIONAL REPRESSOR SCO4008"/>
    <property type="match status" value="1"/>
</dbReference>
<dbReference type="Proteomes" id="UP000268094">
    <property type="component" value="Unassembled WGS sequence"/>
</dbReference>
<name>A0A3A8J8U4_9BACT</name>
<dbReference type="InterPro" id="IPR036271">
    <property type="entry name" value="Tet_transcr_reg_TetR-rel_C_sf"/>
</dbReference>
<evidence type="ECO:0000259" key="3">
    <source>
        <dbReference type="PROSITE" id="PS50977"/>
    </source>
</evidence>
<keyword evidence="5" id="KW-1185">Reference proteome</keyword>
<comment type="caution">
    <text evidence="4">The sequence shown here is derived from an EMBL/GenBank/DDBJ whole genome shotgun (WGS) entry which is preliminary data.</text>
</comment>
<accession>A0A3A8J8U4</accession>
<dbReference type="InterPro" id="IPR009057">
    <property type="entry name" value="Homeodomain-like_sf"/>
</dbReference>
<dbReference type="InterPro" id="IPR001647">
    <property type="entry name" value="HTH_TetR"/>
</dbReference>
<dbReference type="RefSeq" id="WP_120541688.1">
    <property type="nucleotide sequence ID" value="NZ_RAVZ01000106.1"/>
</dbReference>
<feature type="DNA-binding region" description="H-T-H motif" evidence="2">
    <location>
        <begin position="29"/>
        <end position="48"/>
    </location>
</feature>
<dbReference type="SUPFAM" id="SSF48498">
    <property type="entry name" value="Tetracyclin repressor-like, C-terminal domain"/>
    <property type="match status" value="1"/>
</dbReference>
<dbReference type="GO" id="GO:0003677">
    <property type="term" value="F:DNA binding"/>
    <property type="evidence" value="ECO:0007669"/>
    <property type="project" value="UniProtKB-UniRule"/>
</dbReference>
<dbReference type="EMBL" id="RAVZ01000106">
    <property type="protein sequence ID" value="RKG86901.1"/>
    <property type="molecule type" value="Genomic_DNA"/>
</dbReference>
<dbReference type="Pfam" id="PF17926">
    <property type="entry name" value="TetR_C_21"/>
    <property type="match status" value="1"/>
</dbReference>
<feature type="domain" description="HTH tetR-type" evidence="3">
    <location>
        <begin position="6"/>
        <end position="66"/>
    </location>
</feature>
<evidence type="ECO:0000313" key="4">
    <source>
        <dbReference type="EMBL" id="RKG86901.1"/>
    </source>
</evidence>
<dbReference type="Pfam" id="PF00440">
    <property type="entry name" value="TetR_N"/>
    <property type="match status" value="1"/>
</dbReference>
<dbReference type="PANTHER" id="PTHR30328">
    <property type="entry name" value="TRANSCRIPTIONAL REPRESSOR"/>
    <property type="match status" value="1"/>
</dbReference>
<reference evidence="5" key="1">
    <citation type="submission" date="2018-09" db="EMBL/GenBank/DDBJ databases">
        <authorList>
            <person name="Livingstone P.G."/>
            <person name="Whitworth D.E."/>
        </authorList>
    </citation>
    <scope>NUCLEOTIDE SEQUENCE [LARGE SCALE GENOMIC DNA]</scope>
    <source>
        <strain evidence="5">CA054A</strain>
    </source>
</reference>